<dbReference type="KEGG" id="pht:BLM14_08810"/>
<protein>
    <recommendedName>
        <fullName evidence="1">DUF6894 domain-containing protein</fullName>
    </recommendedName>
</protein>
<name>A0A2N9W505_9HYPH</name>
<sequence length="87" mass="9867">MWSRVMPTYRFEFHEALRTSAVRGIKLDDDETATAEAVQTAGEMLLDGVVDDFDRVDWAIKIFNQSDEAHAVAVIRFSDVPASKYRS</sequence>
<evidence type="ECO:0000313" key="3">
    <source>
        <dbReference type="Proteomes" id="UP000232163"/>
    </source>
</evidence>
<dbReference type="Pfam" id="PF21834">
    <property type="entry name" value="DUF6894"/>
    <property type="match status" value="1"/>
</dbReference>
<dbReference type="AlphaFoldDB" id="A0A2N9W505"/>
<dbReference type="Proteomes" id="UP000232163">
    <property type="component" value="Unassembled WGS sequence"/>
</dbReference>
<dbReference type="InterPro" id="IPR054189">
    <property type="entry name" value="DUF6894"/>
</dbReference>
<evidence type="ECO:0000313" key="2">
    <source>
        <dbReference type="EMBL" id="PIO46823.1"/>
    </source>
</evidence>
<comment type="caution">
    <text evidence="2">The sequence shown here is derived from an EMBL/GenBank/DDBJ whole genome shotgun (WGS) entry which is preliminary data.</text>
</comment>
<proteinExistence type="predicted"/>
<reference evidence="2 3" key="1">
    <citation type="journal article" date="2017" name="Int J Environ Stud">
        <title>Does the Miocene-Pliocene relict legume Oxytropis triphylla form nitrogen-fixing nodules with a combination of bacterial strains?</title>
        <authorList>
            <person name="Safronova V."/>
            <person name="Belimov A."/>
            <person name="Sazanova A."/>
            <person name="Kuznetsova I."/>
            <person name="Popova J."/>
            <person name="Andronov E."/>
            <person name="Verkhozina A."/>
            <person name="Tikhonovich I."/>
        </authorList>
    </citation>
    <scope>NUCLEOTIDE SEQUENCE [LARGE SCALE GENOMIC DNA]</scope>
    <source>
        <strain evidence="2 3">Tri-38</strain>
    </source>
</reference>
<accession>A0A2N9W505</accession>
<dbReference type="EMBL" id="MZMT01000003">
    <property type="protein sequence ID" value="PIO46823.1"/>
    <property type="molecule type" value="Genomic_DNA"/>
</dbReference>
<feature type="domain" description="DUF6894" evidence="1">
    <location>
        <begin position="9"/>
        <end position="68"/>
    </location>
</feature>
<evidence type="ECO:0000259" key="1">
    <source>
        <dbReference type="Pfam" id="PF21834"/>
    </source>
</evidence>
<organism evidence="2 3">
    <name type="scientific">Phyllobacterium zundukense</name>
    <dbReference type="NCBI Taxonomy" id="1867719"/>
    <lineage>
        <taxon>Bacteria</taxon>
        <taxon>Pseudomonadati</taxon>
        <taxon>Pseudomonadota</taxon>
        <taxon>Alphaproteobacteria</taxon>
        <taxon>Hyphomicrobiales</taxon>
        <taxon>Phyllobacteriaceae</taxon>
        <taxon>Phyllobacterium</taxon>
    </lineage>
</organism>
<gene>
    <name evidence="2" type="ORF">B5P45_03275</name>
</gene>
<keyword evidence="3" id="KW-1185">Reference proteome</keyword>